<keyword evidence="1" id="KW-1133">Transmembrane helix</keyword>
<reference evidence="2 3" key="1">
    <citation type="submission" date="2020-08" db="EMBL/GenBank/DDBJ databases">
        <title>Genomic Encyclopedia of Type Strains, Phase IV (KMG-IV): sequencing the most valuable type-strain genomes for metagenomic binning, comparative biology and taxonomic classification.</title>
        <authorList>
            <person name="Goeker M."/>
        </authorList>
    </citation>
    <scope>NUCLEOTIDE SEQUENCE [LARGE SCALE GENOMIC DNA]</scope>
    <source>
        <strain evidence="2 3">DSM 27939</strain>
    </source>
</reference>
<accession>A0A7W8NBR2</accession>
<proteinExistence type="predicted"/>
<keyword evidence="1" id="KW-0812">Transmembrane</keyword>
<dbReference type="AlphaFoldDB" id="A0A7W8NBR2"/>
<dbReference type="Proteomes" id="UP000552709">
    <property type="component" value="Unassembled WGS sequence"/>
</dbReference>
<evidence type="ECO:0000313" key="3">
    <source>
        <dbReference type="Proteomes" id="UP000552709"/>
    </source>
</evidence>
<protein>
    <submittedName>
        <fullName evidence="2">Uncharacterized protein</fullName>
    </submittedName>
</protein>
<dbReference type="RefSeq" id="WP_184127461.1">
    <property type="nucleotide sequence ID" value="NZ_JACHFL010000001.1"/>
</dbReference>
<organism evidence="2 3">
    <name type="scientific">Deinococcus humi</name>
    <dbReference type="NCBI Taxonomy" id="662880"/>
    <lineage>
        <taxon>Bacteria</taxon>
        <taxon>Thermotogati</taxon>
        <taxon>Deinococcota</taxon>
        <taxon>Deinococci</taxon>
        <taxon>Deinococcales</taxon>
        <taxon>Deinococcaceae</taxon>
        <taxon>Deinococcus</taxon>
    </lineage>
</organism>
<feature type="transmembrane region" description="Helical" evidence="1">
    <location>
        <begin position="25"/>
        <end position="43"/>
    </location>
</feature>
<name>A0A7W8NBR2_9DEIO</name>
<gene>
    <name evidence="2" type="ORF">HNQ08_000450</name>
</gene>
<keyword evidence="3" id="KW-1185">Reference proteome</keyword>
<evidence type="ECO:0000256" key="1">
    <source>
        <dbReference type="SAM" id="Phobius"/>
    </source>
</evidence>
<sequence>MIRLAAPLALFAAGLYHSAGSAPDALSLGLIVGAGLLGGLGVLSRRRA</sequence>
<dbReference type="EMBL" id="JACHFL010000001">
    <property type="protein sequence ID" value="MBB5361379.1"/>
    <property type="molecule type" value="Genomic_DNA"/>
</dbReference>
<keyword evidence="1" id="KW-0472">Membrane</keyword>
<comment type="caution">
    <text evidence="2">The sequence shown here is derived from an EMBL/GenBank/DDBJ whole genome shotgun (WGS) entry which is preliminary data.</text>
</comment>
<evidence type="ECO:0000313" key="2">
    <source>
        <dbReference type="EMBL" id="MBB5361379.1"/>
    </source>
</evidence>